<keyword evidence="2" id="KW-1185">Reference proteome</keyword>
<gene>
    <name evidence="1" type="ORF">RRG08_039483</name>
</gene>
<reference evidence="1" key="1">
    <citation type="journal article" date="2023" name="G3 (Bethesda)">
        <title>A reference genome for the long-term kleptoplast-retaining sea slug Elysia crispata morphotype clarki.</title>
        <authorList>
            <person name="Eastman K.E."/>
            <person name="Pendleton A.L."/>
            <person name="Shaikh M.A."/>
            <person name="Suttiyut T."/>
            <person name="Ogas R."/>
            <person name="Tomko P."/>
            <person name="Gavelis G."/>
            <person name="Widhalm J.R."/>
            <person name="Wisecaver J.H."/>
        </authorList>
    </citation>
    <scope>NUCLEOTIDE SEQUENCE</scope>
    <source>
        <strain evidence="1">ECLA1</strain>
    </source>
</reference>
<evidence type="ECO:0000313" key="1">
    <source>
        <dbReference type="EMBL" id="KAK3748230.1"/>
    </source>
</evidence>
<comment type="caution">
    <text evidence="1">The sequence shown here is derived from an EMBL/GenBank/DDBJ whole genome shotgun (WGS) entry which is preliminary data.</text>
</comment>
<organism evidence="1 2">
    <name type="scientific">Elysia crispata</name>
    <name type="common">lettuce slug</name>
    <dbReference type="NCBI Taxonomy" id="231223"/>
    <lineage>
        <taxon>Eukaryota</taxon>
        <taxon>Metazoa</taxon>
        <taxon>Spiralia</taxon>
        <taxon>Lophotrochozoa</taxon>
        <taxon>Mollusca</taxon>
        <taxon>Gastropoda</taxon>
        <taxon>Heterobranchia</taxon>
        <taxon>Euthyneura</taxon>
        <taxon>Panpulmonata</taxon>
        <taxon>Sacoglossa</taxon>
        <taxon>Placobranchoidea</taxon>
        <taxon>Plakobranchidae</taxon>
        <taxon>Elysia</taxon>
    </lineage>
</organism>
<dbReference type="AlphaFoldDB" id="A0AAE1D024"/>
<proteinExistence type="predicted"/>
<dbReference type="EMBL" id="JAWDGP010006036">
    <property type="protein sequence ID" value="KAK3748230.1"/>
    <property type="molecule type" value="Genomic_DNA"/>
</dbReference>
<sequence length="159" mass="17477">MQATRSLHPGNTQTQATLRLHIGFINKHCTGRYNGGQTITNVSVISLELSIFSNSDFPKRPLLPGATNNTLDHPLGTFEIIHCTKLADQERGGIVTSYPAQHSLQVSLCLELTPINQLELQIGDGTKRLPSLTQFDNLIHRLSDIVCPLNSDLSTYQTA</sequence>
<accession>A0AAE1D024</accession>
<protein>
    <submittedName>
        <fullName evidence="1">Uncharacterized protein</fullName>
    </submittedName>
</protein>
<evidence type="ECO:0000313" key="2">
    <source>
        <dbReference type="Proteomes" id="UP001283361"/>
    </source>
</evidence>
<name>A0AAE1D024_9GAST</name>
<dbReference type="Proteomes" id="UP001283361">
    <property type="component" value="Unassembled WGS sequence"/>
</dbReference>